<evidence type="ECO:0000256" key="1">
    <source>
        <dbReference type="ARBA" id="ARBA00023015"/>
    </source>
</evidence>
<dbReference type="PROSITE" id="PS50995">
    <property type="entry name" value="HTH_MARR_2"/>
    <property type="match status" value="1"/>
</dbReference>
<dbReference type="SMART" id="SM00347">
    <property type="entry name" value="HTH_MARR"/>
    <property type="match status" value="1"/>
</dbReference>
<dbReference type="PRINTS" id="PR00598">
    <property type="entry name" value="HTHMARR"/>
</dbReference>
<dbReference type="Pfam" id="PF01047">
    <property type="entry name" value="MarR"/>
    <property type="match status" value="1"/>
</dbReference>
<keyword evidence="1" id="KW-0805">Transcription regulation</keyword>
<dbReference type="InterPro" id="IPR036390">
    <property type="entry name" value="WH_DNA-bd_sf"/>
</dbReference>
<dbReference type="EMBL" id="BMIR01000006">
    <property type="protein sequence ID" value="GGE39215.1"/>
    <property type="molecule type" value="Genomic_DNA"/>
</dbReference>
<dbReference type="PROSITE" id="PS01117">
    <property type="entry name" value="HTH_MARR_1"/>
    <property type="match status" value="1"/>
</dbReference>
<dbReference type="AlphaFoldDB" id="A0A8J2YEW8"/>
<feature type="domain" description="HTH marR-type" evidence="4">
    <location>
        <begin position="9"/>
        <end position="141"/>
    </location>
</feature>
<dbReference type="RefSeq" id="WP_188692263.1">
    <property type="nucleotide sequence ID" value="NZ_BMIR01000006.1"/>
</dbReference>
<dbReference type="GO" id="GO:0003677">
    <property type="term" value="F:DNA binding"/>
    <property type="evidence" value="ECO:0007669"/>
    <property type="project" value="UniProtKB-KW"/>
</dbReference>
<evidence type="ECO:0000256" key="3">
    <source>
        <dbReference type="ARBA" id="ARBA00023163"/>
    </source>
</evidence>
<sequence>MTLENEALSLKLFVILSRTYRTIADRVAKDIRSHGLNPTEFGVIELLYHKGEQPIQQIGGRVLLASGSMTYVIDKLEKKELIRRQPCPKDRRVIYAVLTEKGTALMDTIFPSHQEALAKLLAGLDEDEKRTCMELLKKMSFYAQKLE</sequence>
<reference evidence="5" key="2">
    <citation type="submission" date="2020-09" db="EMBL/GenBank/DDBJ databases">
        <authorList>
            <person name="Sun Q."/>
            <person name="Zhou Y."/>
        </authorList>
    </citation>
    <scope>NUCLEOTIDE SEQUENCE</scope>
    <source>
        <strain evidence="5">CGMCC 1.15371</strain>
    </source>
</reference>
<evidence type="ECO:0000313" key="6">
    <source>
        <dbReference type="Proteomes" id="UP000628775"/>
    </source>
</evidence>
<dbReference type="InterPro" id="IPR039422">
    <property type="entry name" value="MarR/SlyA-like"/>
</dbReference>
<dbReference type="InterPro" id="IPR000835">
    <property type="entry name" value="HTH_MarR-typ"/>
</dbReference>
<evidence type="ECO:0000256" key="2">
    <source>
        <dbReference type="ARBA" id="ARBA00023125"/>
    </source>
</evidence>
<evidence type="ECO:0000313" key="5">
    <source>
        <dbReference type="EMBL" id="GGE39215.1"/>
    </source>
</evidence>
<dbReference type="SUPFAM" id="SSF46785">
    <property type="entry name" value="Winged helix' DNA-binding domain"/>
    <property type="match status" value="1"/>
</dbReference>
<accession>A0A8J2YEW8</accession>
<dbReference type="GO" id="GO:0006950">
    <property type="term" value="P:response to stress"/>
    <property type="evidence" value="ECO:0007669"/>
    <property type="project" value="TreeGrafter"/>
</dbReference>
<name>A0A8J2YEW8_9BACL</name>
<dbReference type="PANTHER" id="PTHR33164">
    <property type="entry name" value="TRANSCRIPTIONAL REGULATOR, MARR FAMILY"/>
    <property type="match status" value="1"/>
</dbReference>
<reference evidence="5" key="1">
    <citation type="journal article" date="2014" name="Int. J. Syst. Evol. Microbiol.">
        <title>Complete genome sequence of Corynebacterium casei LMG S-19264T (=DSM 44701T), isolated from a smear-ripened cheese.</title>
        <authorList>
            <consortium name="US DOE Joint Genome Institute (JGI-PGF)"/>
            <person name="Walter F."/>
            <person name="Albersmeier A."/>
            <person name="Kalinowski J."/>
            <person name="Ruckert C."/>
        </authorList>
    </citation>
    <scope>NUCLEOTIDE SEQUENCE</scope>
    <source>
        <strain evidence="5">CGMCC 1.15371</strain>
    </source>
</reference>
<dbReference type="PANTHER" id="PTHR33164:SF56">
    <property type="entry name" value="HTH-TYPE TRANSCRIPTIONAL REGULATOR MHQR"/>
    <property type="match status" value="1"/>
</dbReference>
<proteinExistence type="predicted"/>
<comment type="caution">
    <text evidence="5">The sequence shown here is derived from an EMBL/GenBank/DDBJ whole genome shotgun (WGS) entry which is preliminary data.</text>
</comment>
<dbReference type="Gene3D" id="1.10.10.10">
    <property type="entry name" value="Winged helix-like DNA-binding domain superfamily/Winged helix DNA-binding domain"/>
    <property type="match status" value="1"/>
</dbReference>
<keyword evidence="2" id="KW-0238">DNA-binding</keyword>
<protein>
    <submittedName>
        <fullName evidence="5">MarR family transcriptional regulator</fullName>
    </submittedName>
</protein>
<dbReference type="InterPro" id="IPR036388">
    <property type="entry name" value="WH-like_DNA-bd_sf"/>
</dbReference>
<evidence type="ECO:0000259" key="4">
    <source>
        <dbReference type="PROSITE" id="PS50995"/>
    </source>
</evidence>
<dbReference type="InterPro" id="IPR023187">
    <property type="entry name" value="Tscrpt_reg_MarR-type_CS"/>
</dbReference>
<keyword evidence="6" id="KW-1185">Reference proteome</keyword>
<gene>
    <name evidence="5" type="ORF">GCM10011391_17500</name>
</gene>
<organism evidence="5 6">
    <name type="scientific">Pullulanibacillus camelliae</name>
    <dbReference type="NCBI Taxonomy" id="1707096"/>
    <lineage>
        <taxon>Bacteria</taxon>
        <taxon>Bacillati</taxon>
        <taxon>Bacillota</taxon>
        <taxon>Bacilli</taxon>
        <taxon>Bacillales</taxon>
        <taxon>Sporolactobacillaceae</taxon>
        <taxon>Pullulanibacillus</taxon>
    </lineage>
</organism>
<keyword evidence="3" id="KW-0804">Transcription</keyword>
<dbReference type="GO" id="GO:0003700">
    <property type="term" value="F:DNA-binding transcription factor activity"/>
    <property type="evidence" value="ECO:0007669"/>
    <property type="project" value="InterPro"/>
</dbReference>
<dbReference type="Proteomes" id="UP000628775">
    <property type="component" value="Unassembled WGS sequence"/>
</dbReference>